<dbReference type="Pfam" id="PF08282">
    <property type="entry name" value="Hydrolase_3"/>
    <property type="match status" value="1"/>
</dbReference>
<reference evidence="1" key="1">
    <citation type="submission" date="2020-04" db="EMBL/GenBank/DDBJ databases">
        <title>Deep metagenomics examines the oral microbiome during advanced dental caries in children, revealing novel taxa and co-occurrences with host molecules.</title>
        <authorList>
            <person name="Baker J.L."/>
            <person name="Morton J.T."/>
            <person name="Dinis M."/>
            <person name="Alvarez R."/>
            <person name="Tran N.C."/>
            <person name="Knight R."/>
            <person name="Edlund A."/>
        </authorList>
    </citation>
    <scope>NUCLEOTIDE SEQUENCE</scope>
    <source>
        <strain evidence="1">JCVI_47_bin.4</strain>
    </source>
</reference>
<dbReference type="PANTHER" id="PTHR10000:SF53">
    <property type="entry name" value="5-AMINO-6-(5-PHOSPHO-D-RIBITYLAMINO)URACIL PHOSPHATASE YBJI-RELATED"/>
    <property type="match status" value="1"/>
</dbReference>
<dbReference type="InterPro" id="IPR036412">
    <property type="entry name" value="HAD-like_sf"/>
</dbReference>
<dbReference type="GO" id="GO:0005829">
    <property type="term" value="C:cytosol"/>
    <property type="evidence" value="ECO:0007669"/>
    <property type="project" value="TreeGrafter"/>
</dbReference>
<dbReference type="GO" id="GO:0016791">
    <property type="term" value="F:phosphatase activity"/>
    <property type="evidence" value="ECO:0007669"/>
    <property type="project" value="TreeGrafter"/>
</dbReference>
<dbReference type="NCBIfam" id="TIGR01484">
    <property type="entry name" value="HAD-SF-IIB"/>
    <property type="match status" value="1"/>
</dbReference>
<dbReference type="SUPFAM" id="SSF56784">
    <property type="entry name" value="HAD-like"/>
    <property type="match status" value="1"/>
</dbReference>
<dbReference type="InterPro" id="IPR006379">
    <property type="entry name" value="HAD-SF_hydro_IIB"/>
</dbReference>
<proteinExistence type="predicted"/>
<dbReference type="Gene3D" id="3.30.1240.10">
    <property type="match status" value="1"/>
</dbReference>
<dbReference type="AlphaFoldDB" id="A0A930KL42"/>
<protein>
    <submittedName>
        <fullName evidence="1">HAD family phosphatase</fullName>
    </submittedName>
</protein>
<dbReference type="Gene3D" id="3.40.50.1000">
    <property type="entry name" value="HAD superfamily/HAD-like"/>
    <property type="match status" value="1"/>
</dbReference>
<sequence length="263" mass="28533">MNFVFDIDGTTSFNGMVIEPAIEREIYALLRAGHRVVFASARPVRDILPMLSDDVRAHSGLALIGANGSLLYRNGQLRAREHLDVHSYAKIRDLIERHGLHYIVDSLDSYAFDLPDAHVLVERLNPEGTDRLVSLKDLENPVKIILLDINNPHLYAELEETIASLNLHVTKHQDATTSIDLAPGGVHKVSALPQALGARPGEKPDPYIAFGNDMNDVGLLEGAQYAVAVGSHEALLPLADLTVDPHPDAVAAAIRTLASSSAL</sequence>
<evidence type="ECO:0000313" key="2">
    <source>
        <dbReference type="Proteomes" id="UP000769484"/>
    </source>
</evidence>
<comment type="caution">
    <text evidence="1">The sequence shown here is derived from an EMBL/GenBank/DDBJ whole genome shotgun (WGS) entry which is preliminary data.</text>
</comment>
<accession>A0A930KL42</accession>
<name>A0A930KL42_9MICC</name>
<dbReference type="PANTHER" id="PTHR10000">
    <property type="entry name" value="PHOSPHOSERINE PHOSPHATASE"/>
    <property type="match status" value="1"/>
</dbReference>
<dbReference type="Proteomes" id="UP000769484">
    <property type="component" value="Unassembled WGS sequence"/>
</dbReference>
<organism evidence="1 2">
    <name type="scientific">Rothia dentocariosa</name>
    <dbReference type="NCBI Taxonomy" id="2047"/>
    <lineage>
        <taxon>Bacteria</taxon>
        <taxon>Bacillati</taxon>
        <taxon>Actinomycetota</taxon>
        <taxon>Actinomycetes</taxon>
        <taxon>Micrococcales</taxon>
        <taxon>Micrococcaceae</taxon>
        <taxon>Rothia</taxon>
    </lineage>
</organism>
<dbReference type="GO" id="GO:0000287">
    <property type="term" value="F:magnesium ion binding"/>
    <property type="evidence" value="ECO:0007669"/>
    <property type="project" value="TreeGrafter"/>
</dbReference>
<gene>
    <name evidence="1" type="ORF">HXO56_02470</name>
</gene>
<evidence type="ECO:0000313" key="1">
    <source>
        <dbReference type="EMBL" id="MBF1648954.1"/>
    </source>
</evidence>
<dbReference type="InterPro" id="IPR023214">
    <property type="entry name" value="HAD_sf"/>
</dbReference>
<dbReference type="EMBL" id="JABZXJ010000006">
    <property type="protein sequence ID" value="MBF1648954.1"/>
    <property type="molecule type" value="Genomic_DNA"/>
</dbReference>